<dbReference type="PANTHER" id="PTHR33443:SF30">
    <property type="entry name" value="SARCOSINE DEHYDROGENASE-2C PROTEIN"/>
    <property type="match status" value="1"/>
</dbReference>
<accession>A0A2G5DF59</accession>
<feature type="domain" description="CSD" evidence="2">
    <location>
        <begin position="197"/>
        <end position="264"/>
    </location>
</feature>
<dbReference type="InParanoid" id="A0A2G5DF59"/>
<keyword evidence="4" id="KW-1185">Reference proteome</keyword>
<dbReference type="SUPFAM" id="SSF50249">
    <property type="entry name" value="Nucleic acid-binding proteins"/>
    <property type="match status" value="1"/>
</dbReference>
<sequence length="330" mass="36851">MALSNEIVYISSDEEDDDLKVRKKQKKRKRPSSSSYSTVKKDDCFILEGDPDKPVEVVKYDTENGSEELVIFAEKGQIACRDYPHPRHLCASFPFISSPHDKHCGLCHCYVCDTQAPCVYWGNGMSSSDHCHSTDKEEKWRKQRCSKQEKLASLPESNKHKTTFSNVPPKHPAITRSQPLNCDSNTLPYQAIMQASRLTGVVKWINTKKSYGSIAPDRGGDTLFFNRFSLASKDYQSSLAKGDVVEFEIKIGVCGIKMAVNIRCLESSFPRSTIRRANDCSYIVGREGRSDGWNEYGSSAYASDRHGTGYSVPNYSHTGSGTSGDGCQTY</sequence>
<protein>
    <recommendedName>
        <fullName evidence="2">CSD domain-containing protein</fullName>
    </recommendedName>
</protein>
<evidence type="ECO:0000259" key="2">
    <source>
        <dbReference type="PROSITE" id="PS51857"/>
    </source>
</evidence>
<dbReference type="PANTHER" id="PTHR33443">
    <property type="entry name" value="ZGC:112980"/>
    <property type="match status" value="1"/>
</dbReference>
<dbReference type="InterPro" id="IPR002059">
    <property type="entry name" value="CSP_DNA-bd"/>
</dbReference>
<dbReference type="Proteomes" id="UP000230069">
    <property type="component" value="Unassembled WGS sequence"/>
</dbReference>
<dbReference type="InterPro" id="IPR053234">
    <property type="entry name" value="RPM1_Interactor"/>
</dbReference>
<dbReference type="GO" id="GO:0003676">
    <property type="term" value="F:nucleic acid binding"/>
    <property type="evidence" value="ECO:0007669"/>
    <property type="project" value="InterPro"/>
</dbReference>
<dbReference type="EMBL" id="KZ305038">
    <property type="protein sequence ID" value="PIA42155.1"/>
    <property type="molecule type" value="Genomic_DNA"/>
</dbReference>
<reference evidence="3 4" key="1">
    <citation type="submission" date="2017-09" db="EMBL/GenBank/DDBJ databases">
        <title>WGS assembly of Aquilegia coerulea Goldsmith.</title>
        <authorList>
            <person name="Hodges S."/>
            <person name="Kramer E."/>
            <person name="Nordborg M."/>
            <person name="Tomkins J."/>
            <person name="Borevitz J."/>
            <person name="Derieg N."/>
            <person name="Yan J."/>
            <person name="Mihaltcheva S."/>
            <person name="Hayes R.D."/>
            <person name="Rokhsar D."/>
        </authorList>
    </citation>
    <scope>NUCLEOTIDE SEQUENCE [LARGE SCALE GENOMIC DNA]</scope>
    <source>
        <strain evidence="4">cv. Goldsmith</strain>
    </source>
</reference>
<name>A0A2G5DF59_AQUCA</name>
<proteinExistence type="predicted"/>
<feature type="compositionally biased region" description="Basic residues" evidence="1">
    <location>
        <begin position="21"/>
        <end position="31"/>
    </location>
</feature>
<evidence type="ECO:0000313" key="3">
    <source>
        <dbReference type="EMBL" id="PIA42155.1"/>
    </source>
</evidence>
<dbReference type="AlphaFoldDB" id="A0A2G5DF59"/>
<gene>
    <name evidence="3" type="ORF">AQUCO_02100189v1</name>
</gene>
<evidence type="ECO:0000256" key="1">
    <source>
        <dbReference type="SAM" id="MobiDB-lite"/>
    </source>
</evidence>
<dbReference type="Pfam" id="PF00313">
    <property type="entry name" value="CSD"/>
    <property type="match status" value="1"/>
</dbReference>
<feature type="region of interest" description="Disordered" evidence="1">
    <location>
        <begin position="17"/>
        <end position="38"/>
    </location>
</feature>
<dbReference type="PROSITE" id="PS51857">
    <property type="entry name" value="CSD_2"/>
    <property type="match status" value="1"/>
</dbReference>
<evidence type="ECO:0000313" key="4">
    <source>
        <dbReference type="Proteomes" id="UP000230069"/>
    </source>
</evidence>
<dbReference type="OrthoDB" id="266020at2759"/>
<organism evidence="3 4">
    <name type="scientific">Aquilegia coerulea</name>
    <name type="common">Rocky mountain columbine</name>
    <dbReference type="NCBI Taxonomy" id="218851"/>
    <lineage>
        <taxon>Eukaryota</taxon>
        <taxon>Viridiplantae</taxon>
        <taxon>Streptophyta</taxon>
        <taxon>Embryophyta</taxon>
        <taxon>Tracheophyta</taxon>
        <taxon>Spermatophyta</taxon>
        <taxon>Magnoliopsida</taxon>
        <taxon>Ranunculales</taxon>
        <taxon>Ranunculaceae</taxon>
        <taxon>Thalictroideae</taxon>
        <taxon>Aquilegia</taxon>
    </lineage>
</organism>
<dbReference type="Gene3D" id="2.40.50.140">
    <property type="entry name" value="Nucleic acid-binding proteins"/>
    <property type="match status" value="1"/>
</dbReference>
<dbReference type="InterPro" id="IPR012340">
    <property type="entry name" value="NA-bd_OB-fold"/>
</dbReference>